<reference evidence="12 13" key="2">
    <citation type="journal article" date="2011" name="Stand. Genomic Sci.">
        <title>Complete genome sequence of Truepera radiovictrix type strain (RQ-24).</title>
        <authorList>
            <person name="Ivanova N."/>
            <person name="Rohde C."/>
            <person name="Munk C."/>
            <person name="Nolan M."/>
            <person name="Lucas S."/>
            <person name="Del Rio T.G."/>
            <person name="Tice H."/>
            <person name="Deshpande S."/>
            <person name="Cheng J.F."/>
            <person name="Tapia R."/>
            <person name="Han C."/>
            <person name="Goodwin L."/>
            <person name="Pitluck S."/>
            <person name="Liolios K."/>
            <person name="Mavromatis K."/>
            <person name="Mikhailova N."/>
            <person name="Pati A."/>
            <person name="Chen A."/>
            <person name="Palaniappan K."/>
            <person name="Land M."/>
            <person name="Hauser L."/>
            <person name="Chang Y.J."/>
            <person name="Jeffries C.D."/>
            <person name="Brambilla E."/>
            <person name="Rohde M."/>
            <person name="Goker M."/>
            <person name="Tindall B.J."/>
            <person name="Woyke T."/>
            <person name="Bristow J."/>
            <person name="Eisen J.A."/>
            <person name="Markowitz V."/>
            <person name="Hugenholtz P."/>
            <person name="Kyrpides N.C."/>
            <person name="Klenk H.P."/>
            <person name="Lapidus A."/>
        </authorList>
    </citation>
    <scope>NUCLEOTIDE SEQUENCE [LARGE SCALE GENOMIC DNA]</scope>
    <source>
        <strain evidence="13">DSM 17093 / CIP 108686 / LMG 22925 / RQ-24</strain>
    </source>
</reference>
<dbReference type="SMART" id="SM01021">
    <property type="entry name" value="Bac_rhodopsin"/>
    <property type="match status" value="1"/>
</dbReference>
<feature type="transmembrane region" description="Helical" evidence="11">
    <location>
        <begin position="40"/>
        <end position="65"/>
    </location>
</feature>
<feature type="transmembrane region" description="Helical" evidence="11">
    <location>
        <begin position="136"/>
        <end position="154"/>
    </location>
</feature>
<sequence>MTPSTQAWFWLGAMGMMVGALYFGLGAYSARKLHNGRAEIVFQLTFFACLVAVALYLALASGYGAIEGTFNTGEGAGTRTVWARYVAWTLSTPLLVTLFAYLGRSRLATTTALLGTNAAMVGAGFLATLAVGPSKYLFFVLGLGLYAALAYLLLRPYREEAHAHLPEHRAVIDRLIGAYVTLWALYPILWLLGPEGWRAYGATMEASLFTIFDLALKVGFGLLAAATLAHIDGGEPIRPAELGRSTRSPSH</sequence>
<accession>D7CVU5</accession>
<dbReference type="Gene3D" id="1.20.1070.10">
    <property type="entry name" value="Rhodopsin 7-helix transmembrane proteins"/>
    <property type="match status" value="1"/>
</dbReference>
<comment type="similarity">
    <text evidence="2">Belongs to the archaeal/bacterial/fungal opsin family.</text>
</comment>
<dbReference type="PRINTS" id="PR00251">
    <property type="entry name" value="BACTRLOPSIN"/>
</dbReference>
<dbReference type="Pfam" id="PF01036">
    <property type="entry name" value="Bac_rhodopsin"/>
    <property type="match status" value="1"/>
</dbReference>
<dbReference type="EMBL" id="CP002049">
    <property type="protein sequence ID" value="ADI16006.1"/>
    <property type="molecule type" value="Genomic_DNA"/>
</dbReference>
<dbReference type="SUPFAM" id="SSF81321">
    <property type="entry name" value="Family A G protein-coupled receptor-like"/>
    <property type="match status" value="1"/>
</dbReference>
<dbReference type="InterPro" id="IPR001425">
    <property type="entry name" value="Arc/bac/fun_rhodopsins"/>
</dbReference>
<evidence type="ECO:0000256" key="6">
    <source>
        <dbReference type="ARBA" id="ARBA00022925"/>
    </source>
</evidence>
<feature type="transmembrane region" description="Helical" evidence="11">
    <location>
        <begin position="175"/>
        <end position="193"/>
    </location>
</feature>
<dbReference type="GO" id="GO:0009881">
    <property type="term" value="F:photoreceptor activity"/>
    <property type="evidence" value="ECO:0007669"/>
    <property type="project" value="UniProtKB-KW"/>
</dbReference>
<dbReference type="OrthoDB" id="70408at2"/>
<evidence type="ECO:0000256" key="9">
    <source>
        <dbReference type="ARBA" id="ARBA00023136"/>
    </source>
</evidence>
<feature type="transmembrane region" description="Helical" evidence="11">
    <location>
        <begin position="6"/>
        <end position="28"/>
    </location>
</feature>
<keyword evidence="9 11" id="KW-0472">Membrane</keyword>
<evidence type="ECO:0000256" key="5">
    <source>
        <dbReference type="ARBA" id="ARBA00022692"/>
    </source>
</evidence>
<dbReference type="AlphaFoldDB" id="D7CVU5"/>
<organism evidence="12 13">
    <name type="scientific">Truepera radiovictrix (strain DSM 17093 / CIP 108686 / LMG 22925 / RQ-24)</name>
    <dbReference type="NCBI Taxonomy" id="649638"/>
    <lineage>
        <taxon>Bacteria</taxon>
        <taxon>Thermotogati</taxon>
        <taxon>Deinococcota</taxon>
        <taxon>Deinococci</taxon>
        <taxon>Trueperales</taxon>
        <taxon>Trueperaceae</taxon>
        <taxon>Truepera</taxon>
    </lineage>
</organism>
<evidence type="ECO:0000256" key="10">
    <source>
        <dbReference type="ARBA" id="ARBA00023170"/>
    </source>
</evidence>
<reference evidence="13" key="1">
    <citation type="submission" date="2010-05" db="EMBL/GenBank/DDBJ databases">
        <title>The complete genome of Truepera radiovictris DSM 17093.</title>
        <authorList>
            <consortium name="US DOE Joint Genome Institute (JGI-PGF)"/>
            <person name="Lucas S."/>
            <person name="Copeland A."/>
            <person name="Lapidus A."/>
            <person name="Glavina del Rio T."/>
            <person name="Dalin E."/>
            <person name="Tice H."/>
            <person name="Bruce D."/>
            <person name="Goodwin L."/>
            <person name="Pitluck S."/>
            <person name="Kyrpides N."/>
            <person name="Mavromatis K."/>
            <person name="Ovchinnikova G."/>
            <person name="Munk A.C."/>
            <person name="Detter J.C."/>
            <person name="Han C."/>
            <person name="Tapia R."/>
            <person name="Land M."/>
            <person name="Hauser L."/>
            <person name="Markowitz V."/>
            <person name="Cheng J.-F."/>
            <person name="Hugenholtz P."/>
            <person name="Woyke T."/>
            <person name="Wu D."/>
            <person name="Tindall B."/>
            <person name="Pomrenke H.G."/>
            <person name="Brambilla E."/>
            <person name="Klenk H.-P."/>
            <person name="Eisen J.A."/>
        </authorList>
    </citation>
    <scope>NUCLEOTIDE SEQUENCE [LARGE SCALE GENOMIC DNA]</scope>
    <source>
        <strain evidence="13">DSM 17093 / CIP 108686 / LMG 22925 / RQ-24</strain>
    </source>
</reference>
<dbReference type="Proteomes" id="UP000000379">
    <property type="component" value="Chromosome"/>
</dbReference>
<feature type="transmembrane region" description="Helical" evidence="11">
    <location>
        <begin position="110"/>
        <end position="130"/>
    </location>
</feature>
<evidence type="ECO:0000256" key="2">
    <source>
        <dbReference type="ARBA" id="ARBA00008130"/>
    </source>
</evidence>
<dbReference type="STRING" id="649638.Trad_2908"/>
<keyword evidence="3" id="KW-0600">Photoreceptor protein</keyword>
<dbReference type="KEGG" id="tra:Trad_2908"/>
<protein>
    <submittedName>
        <fullName evidence="12">Rhodopsin</fullName>
    </submittedName>
</protein>
<keyword evidence="6" id="KW-0681">Retinal protein</keyword>
<evidence type="ECO:0000256" key="4">
    <source>
        <dbReference type="ARBA" id="ARBA00022606"/>
    </source>
</evidence>
<feature type="transmembrane region" description="Helical" evidence="11">
    <location>
        <begin position="85"/>
        <end position="103"/>
    </location>
</feature>
<dbReference type="PANTHER" id="PTHR28286">
    <property type="match status" value="1"/>
</dbReference>
<keyword evidence="13" id="KW-1185">Reference proteome</keyword>
<evidence type="ECO:0000256" key="8">
    <source>
        <dbReference type="ARBA" id="ARBA00022991"/>
    </source>
</evidence>
<gene>
    <name evidence="12" type="ordered locus">Trad_2908</name>
</gene>
<evidence type="ECO:0000256" key="3">
    <source>
        <dbReference type="ARBA" id="ARBA00022543"/>
    </source>
</evidence>
<evidence type="ECO:0000256" key="7">
    <source>
        <dbReference type="ARBA" id="ARBA00022989"/>
    </source>
</evidence>
<name>D7CVU5_TRURR</name>
<dbReference type="GO" id="GO:0007602">
    <property type="term" value="P:phototransduction"/>
    <property type="evidence" value="ECO:0007669"/>
    <property type="project" value="UniProtKB-KW"/>
</dbReference>
<keyword evidence="5 11" id="KW-0812">Transmembrane</keyword>
<keyword evidence="7 11" id="KW-1133">Transmembrane helix</keyword>
<evidence type="ECO:0000313" key="13">
    <source>
        <dbReference type="Proteomes" id="UP000000379"/>
    </source>
</evidence>
<evidence type="ECO:0000256" key="1">
    <source>
        <dbReference type="ARBA" id="ARBA00004141"/>
    </source>
</evidence>
<feature type="transmembrane region" description="Helical" evidence="11">
    <location>
        <begin position="208"/>
        <end position="229"/>
    </location>
</feature>
<comment type="subcellular location">
    <subcellularLocation>
        <location evidence="1">Membrane</location>
        <topology evidence="1">Multi-pass membrane protein</topology>
    </subcellularLocation>
</comment>
<dbReference type="GO" id="GO:0016020">
    <property type="term" value="C:membrane"/>
    <property type="evidence" value="ECO:0007669"/>
    <property type="project" value="UniProtKB-SubCell"/>
</dbReference>
<evidence type="ECO:0000256" key="11">
    <source>
        <dbReference type="SAM" id="Phobius"/>
    </source>
</evidence>
<keyword evidence="8" id="KW-0157">Chromophore</keyword>
<dbReference type="RefSeq" id="WP_013179365.1">
    <property type="nucleotide sequence ID" value="NC_014221.1"/>
</dbReference>
<keyword evidence="10" id="KW-0675">Receptor</keyword>
<dbReference type="PANTHER" id="PTHR28286:SF2">
    <property type="entry name" value="BACTERIORHODOPSIN _OPSIN, NOPA (EUROFUNG)"/>
    <property type="match status" value="1"/>
</dbReference>
<keyword evidence="4" id="KW-0716">Sensory transduction</keyword>
<evidence type="ECO:0000313" key="12">
    <source>
        <dbReference type="EMBL" id="ADI16006.1"/>
    </source>
</evidence>
<dbReference type="eggNOG" id="COG5524">
    <property type="taxonomic scope" value="Bacteria"/>
</dbReference>
<proteinExistence type="inferred from homology"/>
<dbReference type="HOGENOM" id="CLU_054785_5_1_0"/>